<dbReference type="SUPFAM" id="SSF161098">
    <property type="entry name" value="MetI-like"/>
    <property type="match status" value="1"/>
</dbReference>
<feature type="transmembrane region" description="Helical" evidence="7">
    <location>
        <begin position="99"/>
        <end position="120"/>
    </location>
</feature>
<organism evidence="9 10">
    <name type="scientific">Paenibacillus xerothermodurans</name>
    <dbReference type="NCBI Taxonomy" id="1977292"/>
    <lineage>
        <taxon>Bacteria</taxon>
        <taxon>Bacillati</taxon>
        <taxon>Bacillota</taxon>
        <taxon>Bacilli</taxon>
        <taxon>Bacillales</taxon>
        <taxon>Paenibacillaceae</taxon>
        <taxon>Paenibacillus</taxon>
    </lineage>
</organism>
<sequence length="322" mass="36825">MALTHREISASRIKQHRRLRQGLQVLFKDLIRNKYVYLMMLPGILYYIIFQYVPMYGATIAFKQFTPAAGIWGSEWVGFKHFEAFFQSYYFIRIIKNTLLINFYSLLFGFPAPIILALLLNELRKQWFKRTVQTLTYLPHFVSVMVICGLIVDFTAKNGLINDIIVWFGGSRDNLLLNGELFRTIFVSSGIWQEIGWSSIIYLAALSGIDQELYDAAKIDGAGRWKQALNVTLPGIMPTIIILLILRIGHMMDVGFEKVILLYNPSTYETADVISSFVYRKGLVDASYSYSAAIGLFNSLINFILLIGANKLSRKFSDSSLW</sequence>
<feature type="transmembrane region" description="Helical" evidence="7">
    <location>
        <begin position="288"/>
        <end position="309"/>
    </location>
</feature>
<evidence type="ECO:0000256" key="2">
    <source>
        <dbReference type="ARBA" id="ARBA00022448"/>
    </source>
</evidence>
<evidence type="ECO:0000256" key="6">
    <source>
        <dbReference type="ARBA" id="ARBA00023136"/>
    </source>
</evidence>
<dbReference type="PANTHER" id="PTHR43227">
    <property type="entry name" value="BLL4140 PROTEIN"/>
    <property type="match status" value="1"/>
</dbReference>
<comment type="caution">
    <text evidence="9">The sequence shown here is derived from an EMBL/GenBank/DDBJ whole genome shotgun (WGS) entry which is preliminary data.</text>
</comment>
<name>A0A2W1N9V6_PAEXE</name>
<evidence type="ECO:0000256" key="7">
    <source>
        <dbReference type="RuleBase" id="RU363032"/>
    </source>
</evidence>
<keyword evidence="6 7" id="KW-0472">Membrane</keyword>
<evidence type="ECO:0000313" key="10">
    <source>
        <dbReference type="Proteomes" id="UP000214746"/>
    </source>
</evidence>
<dbReference type="InterPro" id="IPR000515">
    <property type="entry name" value="MetI-like"/>
</dbReference>
<comment type="similarity">
    <text evidence="7">Belongs to the binding-protein-dependent transport system permease family.</text>
</comment>
<dbReference type="GO" id="GO:0055085">
    <property type="term" value="P:transmembrane transport"/>
    <property type="evidence" value="ECO:0007669"/>
    <property type="project" value="InterPro"/>
</dbReference>
<dbReference type="GO" id="GO:0005886">
    <property type="term" value="C:plasma membrane"/>
    <property type="evidence" value="ECO:0007669"/>
    <property type="project" value="UniProtKB-SubCell"/>
</dbReference>
<proteinExistence type="inferred from homology"/>
<dbReference type="PROSITE" id="PS50928">
    <property type="entry name" value="ABC_TM1"/>
    <property type="match status" value="1"/>
</dbReference>
<dbReference type="OrthoDB" id="9785836at2"/>
<dbReference type="Proteomes" id="UP000214746">
    <property type="component" value="Unassembled WGS sequence"/>
</dbReference>
<evidence type="ECO:0000256" key="5">
    <source>
        <dbReference type="ARBA" id="ARBA00022989"/>
    </source>
</evidence>
<evidence type="ECO:0000256" key="3">
    <source>
        <dbReference type="ARBA" id="ARBA00022475"/>
    </source>
</evidence>
<comment type="subcellular location">
    <subcellularLocation>
        <location evidence="1 7">Cell membrane</location>
        <topology evidence="1 7">Multi-pass membrane protein</topology>
    </subcellularLocation>
</comment>
<dbReference type="InterPro" id="IPR050809">
    <property type="entry name" value="UgpAE/MalFG_permease"/>
</dbReference>
<gene>
    <name evidence="9" type="ORF">CBW46_013485</name>
</gene>
<dbReference type="CDD" id="cd06261">
    <property type="entry name" value="TM_PBP2"/>
    <property type="match status" value="1"/>
</dbReference>
<dbReference type="InterPro" id="IPR035906">
    <property type="entry name" value="MetI-like_sf"/>
</dbReference>
<dbReference type="Gene3D" id="1.10.3720.10">
    <property type="entry name" value="MetI-like"/>
    <property type="match status" value="1"/>
</dbReference>
<feature type="transmembrane region" description="Helical" evidence="7">
    <location>
        <begin position="185"/>
        <end position="207"/>
    </location>
</feature>
<reference evidence="9" key="1">
    <citation type="submission" date="2018-06" db="EMBL/GenBank/DDBJ databases">
        <title>Paenibacillus xerothermodurans sp. nov. an extremely dry heat resistant spore forming bacterium isolated from the soil of Cape Canaveral, Florida.</title>
        <authorList>
            <person name="Seuylemezian A."/>
            <person name="Kaur N."/>
            <person name="Patil P."/>
            <person name="Patil P."/>
            <person name="Mayilraj S."/>
            <person name="Vaishampayan P."/>
        </authorList>
    </citation>
    <scope>NUCLEOTIDE SEQUENCE [LARGE SCALE GENOMIC DNA]</scope>
    <source>
        <strain evidence="9">ATCC 27380</strain>
    </source>
</reference>
<feature type="domain" description="ABC transmembrane type-1" evidence="8">
    <location>
        <begin position="95"/>
        <end position="309"/>
    </location>
</feature>
<feature type="transmembrane region" description="Helical" evidence="7">
    <location>
        <begin position="35"/>
        <end position="53"/>
    </location>
</feature>
<dbReference type="AlphaFoldDB" id="A0A2W1N9V6"/>
<keyword evidence="3" id="KW-1003">Cell membrane</keyword>
<keyword evidence="5 7" id="KW-1133">Transmembrane helix</keyword>
<keyword evidence="10" id="KW-1185">Reference proteome</keyword>
<keyword evidence="4 7" id="KW-0812">Transmembrane</keyword>
<dbReference type="Pfam" id="PF00528">
    <property type="entry name" value="BPD_transp_1"/>
    <property type="match status" value="1"/>
</dbReference>
<evidence type="ECO:0000259" key="8">
    <source>
        <dbReference type="PROSITE" id="PS50928"/>
    </source>
</evidence>
<accession>A0A2W1N9V6</accession>
<feature type="transmembrane region" description="Helical" evidence="7">
    <location>
        <begin position="132"/>
        <end position="152"/>
    </location>
</feature>
<keyword evidence="2 7" id="KW-0813">Transport</keyword>
<dbReference type="EMBL" id="NHRJ02000007">
    <property type="protein sequence ID" value="PZE20440.1"/>
    <property type="molecule type" value="Genomic_DNA"/>
</dbReference>
<dbReference type="PANTHER" id="PTHR43227:SF11">
    <property type="entry name" value="BLL4140 PROTEIN"/>
    <property type="match status" value="1"/>
</dbReference>
<protein>
    <submittedName>
        <fullName evidence="9">Sugar ABC transporter permease</fullName>
    </submittedName>
</protein>
<evidence type="ECO:0000313" key="9">
    <source>
        <dbReference type="EMBL" id="PZE20440.1"/>
    </source>
</evidence>
<evidence type="ECO:0000256" key="1">
    <source>
        <dbReference type="ARBA" id="ARBA00004651"/>
    </source>
</evidence>
<feature type="transmembrane region" description="Helical" evidence="7">
    <location>
        <begin position="228"/>
        <end position="248"/>
    </location>
</feature>
<evidence type="ECO:0000256" key="4">
    <source>
        <dbReference type="ARBA" id="ARBA00022692"/>
    </source>
</evidence>